<dbReference type="Proteomes" id="UP000320333">
    <property type="component" value="Unassembled WGS sequence"/>
</dbReference>
<dbReference type="GO" id="GO:0005525">
    <property type="term" value="F:GTP binding"/>
    <property type="evidence" value="ECO:0007669"/>
    <property type="project" value="UniProtKB-KW"/>
</dbReference>
<dbReference type="GO" id="GO:0007188">
    <property type="term" value="P:adenylate cyclase-modulating G protein-coupled receptor signaling pathway"/>
    <property type="evidence" value="ECO:0007669"/>
    <property type="project" value="TreeGrafter"/>
</dbReference>
<dbReference type="InterPro" id="IPR001019">
    <property type="entry name" value="Gprotein_alpha_su"/>
</dbReference>
<keyword evidence="4 6" id="KW-0342">GTP-binding</keyword>
<dbReference type="GO" id="GO:0003924">
    <property type="term" value="F:GTPase activity"/>
    <property type="evidence" value="ECO:0007669"/>
    <property type="project" value="InterPro"/>
</dbReference>
<organism evidence="8 9">
    <name type="scientific">Chytriomyces confervae</name>
    <dbReference type="NCBI Taxonomy" id="246404"/>
    <lineage>
        <taxon>Eukaryota</taxon>
        <taxon>Fungi</taxon>
        <taxon>Fungi incertae sedis</taxon>
        <taxon>Chytridiomycota</taxon>
        <taxon>Chytridiomycota incertae sedis</taxon>
        <taxon>Chytridiomycetes</taxon>
        <taxon>Chytridiales</taxon>
        <taxon>Chytriomycetaceae</taxon>
        <taxon>Chytriomyces</taxon>
    </lineage>
</organism>
<dbReference type="PANTHER" id="PTHR10218">
    <property type="entry name" value="GTP-BINDING PROTEIN ALPHA SUBUNIT"/>
    <property type="match status" value="1"/>
</dbReference>
<dbReference type="GO" id="GO:0001664">
    <property type="term" value="F:G protein-coupled receptor binding"/>
    <property type="evidence" value="ECO:0007669"/>
    <property type="project" value="TreeGrafter"/>
</dbReference>
<dbReference type="GO" id="GO:0005737">
    <property type="term" value="C:cytoplasm"/>
    <property type="evidence" value="ECO:0007669"/>
    <property type="project" value="TreeGrafter"/>
</dbReference>
<dbReference type="FunFam" id="3.40.50.300:FF:002307">
    <property type="entry name" value="Guanine nucleotide-binding protein G(k) subunit alpha"/>
    <property type="match status" value="1"/>
</dbReference>
<evidence type="ECO:0000256" key="2">
    <source>
        <dbReference type="ARBA" id="ARBA00022741"/>
    </source>
</evidence>
<evidence type="ECO:0000256" key="3">
    <source>
        <dbReference type="ARBA" id="ARBA00022842"/>
    </source>
</evidence>
<dbReference type="SUPFAM" id="SSF47895">
    <property type="entry name" value="Transducin (alpha subunit), insertion domain"/>
    <property type="match status" value="1"/>
</dbReference>
<name>A0A507FJA8_9FUNG</name>
<dbReference type="AlphaFoldDB" id="A0A507FJA8"/>
<evidence type="ECO:0000256" key="5">
    <source>
        <dbReference type="ARBA" id="ARBA00023224"/>
    </source>
</evidence>
<keyword evidence="5" id="KW-0807">Transducer</keyword>
<dbReference type="GO" id="GO:0005834">
    <property type="term" value="C:heterotrimeric G-protein complex"/>
    <property type="evidence" value="ECO:0007669"/>
    <property type="project" value="TreeGrafter"/>
</dbReference>
<feature type="binding site" evidence="6">
    <location>
        <position position="442"/>
    </location>
    <ligand>
        <name>GTP</name>
        <dbReference type="ChEBI" id="CHEBI:37565"/>
    </ligand>
</feature>
<dbReference type="GO" id="GO:0046872">
    <property type="term" value="F:metal ion binding"/>
    <property type="evidence" value="ECO:0007669"/>
    <property type="project" value="UniProtKB-KW"/>
</dbReference>
<gene>
    <name evidence="8" type="ORF">CcCBS67573_g02211</name>
</gene>
<feature type="binding site" evidence="6">
    <location>
        <begin position="385"/>
        <end position="388"/>
    </location>
    <ligand>
        <name>GTP</name>
        <dbReference type="ChEBI" id="CHEBI:37565"/>
    </ligand>
</feature>
<dbReference type="CDD" id="cd00066">
    <property type="entry name" value="G-alpha"/>
    <property type="match status" value="1"/>
</dbReference>
<dbReference type="PANTHER" id="PTHR10218:SF360">
    <property type="entry name" value="GUANINE NUCLEOTIDE-BINDING PROTEIN SUBUNIT ALPHA HOMOLOG"/>
    <property type="match status" value="1"/>
</dbReference>
<keyword evidence="3 7" id="KW-0460">Magnesium</keyword>
<protein>
    <submittedName>
        <fullName evidence="8">Uncharacterized protein</fullName>
    </submittedName>
</protein>
<evidence type="ECO:0000313" key="8">
    <source>
        <dbReference type="EMBL" id="TPX76489.1"/>
    </source>
</evidence>
<proteinExistence type="predicted"/>
<accession>A0A507FJA8</accession>
<sequence>MGCAASAPTAEEKEAEARDNEIEKQLLQEKRELMSERTIKLLLLGAGETGKSTILKQMKIIYGVGFTPAEILLFATTIQLNLLQCIKTLTMAMDILKIPYGFDPENPTVMQRKHKIQALEKELNQELSHVMSAMASNSPPEMSASNLQALAEETAGLMSPSSSIRSSFHLSSGRVLQRDGSIAKMARRIYEEDMEEEARQNRKGSFELKGDHVMKSVRVVNSERIQKEFGAGKTIPPDFLKAVEILWSDKGVQYCFSRSNEYQLVECCPYLMKNMKRICAPGFKPTEEDILNARIMTTTVSETRFIADNITYRVFDVGGQRSERRKWAAFFDDVEAIIFLVAISSFDQTCAEAEGMNRMVESINVFSSIVNYPLFKKTGIILFLNKIDLFKEKIKTSQVSNYFPTFKGDNTSFEETSRFFVEKFDSLNGIPNKTVYTHLTWATDTKQITKILKDVRACIRKLNLESAGLE</sequence>
<dbReference type="SUPFAM" id="SSF52540">
    <property type="entry name" value="P-loop containing nucleoside triphosphate hydrolases"/>
    <property type="match status" value="1"/>
</dbReference>
<keyword evidence="9" id="KW-1185">Reference proteome</keyword>
<dbReference type="Pfam" id="PF00503">
    <property type="entry name" value="G-alpha"/>
    <property type="match status" value="1"/>
</dbReference>
<dbReference type="InterPro" id="IPR027417">
    <property type="entry name" value="P-loop_NTPase"/>
</dbReference>
<feature type="binding site" evidence="6">
    <location>
        <begin position="316"/>
        <end position="320"/>
    </location>
    <ligand>
        <name>GTP</name>
        <dbReference type="ChEBI" id="CHEBI:37565"/>
    </ligand>
</feature>
<dbReference type="OrthoDB" id="5817230at2759"/>
<comment type="caution">
    <text evidence="8">The sequence shown here is derived from an EMBL/GenBank/DDBJ whole genome shotgun (WGS) entry which is preliminary data.</text>
</comment>
<dbReference type="STRING" id="246404.A0A507FJA8"/>
<reference evidence="8 9" key="1">
    <citation type="journal article" date="2019" name="Sci. Rep.">
        <title>Comparative genomics of chytrid fungi reveal insights into the obligate biotrophic and pathogenic lifestyle of Synchytrium endobioticum.</title>
        <authorList>
            <person name="van de Vossenberg B.T.L.H."/>
            <person name="Warris S."/>
            <person name="Nguyen H.D.T."/>
            <person name="van Gent-Pelzer M.P.E."/>
            <person name="Joly D.L."/>
            <person name="van de Geest H.C."/>
            <person name="Bonants P.J.M."/>
            <person name="Smith D.S."/>
            <person name="Levesque C.A."/>
            <person name="van der Lee T.A.J."/>
        </authorList>
    </citation>
    <scope>NUCLEOTIDE SEQUENCE [LARGE SCALE GENOMIC DNA]</scope>
    <source>
        <strain evidence="8 9">CBS 675.73</strain>
    </source>
</reference>
<dbReference type="EMBL" id="QEAP01000045">
    <property type="protein sequence ID" value="TPX76489.1"/>
    <property type="molecule type" value="Genomic_DNA"/>
</dbReference>
<evidence type="ECO:0000256" key="6">
    <source>
        <dbReference type="PIRSR" id="PIRSR601019-1"/>
    </source>
</evidence>
<dbReference type="PROSITE" id="PS51882">
    <property type="entry name" value="G_ALPHA"/>
    <property type="match status" value="1"/>
</dbReference>
<dbReference type="PRINTS" id="PR00318">
    <property type="entry name" value="GPROTEINA"/>
</dbReference>
<evidence type="ECO:0000256" key="7">
    <source>
        <dbReference type="PIRSR" id="PIRSR601019-2"/>
    </source>
</evidence>
<dbReference type="SMART" id="SM00275">
    <property type="entry name" value="G_alpha"/>
    <property type="match status" value="1"/>
</dbReference>
<dbReference type="GO" id="GO:0031683">
    <property type="term" value="F:G-protein beta/gamma-subunit complex binding"/>
    <property type="evidence" value="ECO:0007669"/>
    <property type="project" value="InterPro"/>
</dbReference>
<feature type="binding site" evidence="6">
    <location>
        <begin position="291"/>
        <end position="297"/>
    </location>
    <ligand>
        <name>GTP</name>
        <dbReference type="ChEBI" id="CHEBI:37565"/>
    </ligand>
</feature>
<keyword evidence="1 7" id="KW-0479">Metal-binding</keyword>
<dbReference type="Gene3D" id="1.10.400.10">
    <property type="entry name" value="GI Alpha 1, domain 2-like"/>
    <property type="match status" value="1"/>
</dbReference>
<feature type="binding site" evidence="7">
    <location>
        <position position="297"/>
    </location>
    <ligand>
        <name>Mg(2+)</name>
        <dbReference type="ChEBI" id="CHEBI:18420"/>
    </ligand>
</feature>
<dbReference type="Gene3D" id="3.40.50.300">
    <property type="entry name" value="P-loop containing nucleotide triphosphate hydrolases"/>
    <property type="match status" value="2"/>
</dbReference>
<keyword evidence="2 6" id="KW-0547">Nucleotide-binding</keyword>
<dbReference type="InterPro" id="IPR011025">
    <property type="entry name" value="GproteinA_insert"/>
</dbReference>
<evidence type="ECO:0000256" key="1">
    <source>
        <dbReference type="ARBA" id="ARBA00022723"/>
    </source>
</evidence>
<evidence type="ECO:0000313" key="9">
    <source>
        <dbReference type="Proteomes" id="UP000320333"/>
    </source>
</evidence>
<evidence type="ECO:0000256" key="4">
    <source>
        <dbReference type="ARBA" id="ARBA00023134"/>
    </source>
</evidence>